<dbReference type="SUPFAM" id="SSF53335">
    <property type="entry name" value="S-adenosyl-L-methionine-dependent methyltransferases"/>
    <property type="match status" value="1"/>
</dbReference>
<dbReference type="Gene3D" id="3.40.50.2000">
    <property type="entry name" value="Glycogen Phosphorylase B"/>
    <property type="match status" value="1"/>
</dbReference>
<evidence type="ECO:0000313" key="5">
    <source>
        <dbReference type="Proteomes" id="UP000194432"/>
    </source>
</evidence>
<keyword evidence="3" id="KW-0175">Coiled coil</keyword>
<dbReference type="PANTHER" id="PTHR40048:SF1">
    <property type="entry name" value="RHAMNOSYL O-METHYLTRANSFERASE"/>
    <property type="match status" value="1"/>
</dbReference>
<dbReference type="SUPFAM" id="SSF53756">
    <property type="entry name" value="UDP-Glycosyltransferase/glycogen phosphorylase"/>
    <property type="match status" value="1"/>
</dbReference>
<keyword evidence="1" id="KW-0489">Methyltransferase</keyword>
<dbReference type="GO" id="GO:0071770">
    <property type="term" value="P:DIM/DIP cell wall layer assembly"/>
    <property type="evidence" value="ECO:0007669"/>
    <property type="project" value="TreeGrafter"/>
</dbReference>
<dbReference type="GO" id="GO:0005886">
    <property type="term" value="C:plasma membrane"/>
    <property type="evidence" value="ECO:0007669"/>
    <property type="project" value="TreeGrafter"/>
</dbReference>
<evidence type="ECO:0000313" key="4">
    <source>
        <dbReference type="EMBL" id="ART50774.1"/>
    </source>
</evidence>
<dbReference type="AlphaFoldDB" id="A0A240U020"/>
<dbReference type="Pfam" id="PF13578">
    <property type="entry name" value="Methyltransf_24"/>
    <property type="match status" value="1"/>
</dbReference>
<accession>A0A240U020</accession>
<gene>
    <name evidence="4" type="ORF">CBP34_02565</name>
</gene>
<sequence>MNFITSAALLEPQHFSVPAPWAGHIPFGSWLVAVQKPETLVELGAYSGISYMAFCQAIQEQGLHTKAYAVDTWQGDAHAGAYGETIYQTLQRVHDPRYAAFSTLLRMTFDEALPQFANGSVDLLHIDGLHTYEAVRHDFETWLPKLSQRGVVLFHDTNVFRDDFGVHRLWAELSAQYPSIEFKHSNGLGVLLVGRRQPVELLQLCSQVANPDISLTQGDARRFFSILGARLEQRAEVLMLQNQLRDAGERETMLEQSGQQRHLWIENLDQQILALQRRNAQVEQTIGQVNQQLSDVNRQLAAEKALVQEIYASRSWRITAGLRTAGQLARRWGVGTLLRRARKAAGYAVRGEWRALAGRVTALRREAAMAQQLNIAPGSIRHVGVMATHHTLFVAHLVAHALHKAGFAADVMTEPPKEGFVLDAYFVVCPQMFKRLPPGEKRIAFQMEQSVSSRWFTPGYLNTLENSLAVLDYAQTNLQFLEERGIAYPHTFLVPVGGVAGYGEYLRHNNLHPQGLDAPCDVLFYGDVNAPRRQQLLAAIGERYQLRIVGNLFGPELHRAMASARVVVNLHYYEGALLETTRIHECLSLGVPVVSETSADQSEHVALEDAVRFVPVGNVSALLQAIGDVLGASPQQSAAAQAAREAAVAASQARFEFMLYRMLLARRWLDYPQFQALTSTTPLPGPHLALSLPETTTRRAMFVSHRAPGVQVFDGLRYSPGWTGCALSYKYLAQQALAAQWPQLEVMEDDVLFLPDYAEHKAVVDAYLAQHSGQWDVFVGLVAIMHPDTRVLGVERQGGLVFVTIDRMMSMVHNTYAPTALRLLAQWDETHADPETNTIDRYLQTQQQLRVVTTLPFLVGHHEELHSSLWGIENSHYAEIIAAAQATLEAKVQAFEQGVQA</sequence>
<proteinExistence type="predicted"/>
<name>A0A240U020_9BURK</name>
<dbReference type="GO" id="GO:0032259">
    <property type="term" value="P:methylation"/>
    <property type="evidence" value="ECO:0007669"/>
    <property type="project" value="UniProtKB-KW"/>
</dbReference>
<evidence type="ECO:0000256" key="2">
    <source>
        <dbReference type="ARBA" id="ARBA00022679"/>
    </source>
</evidence>
<feature type="coiled-coil region" evidence="3">
    <location>
        <begin position="265"/>
        <end position="299"/>
    </location>
</feature>
<dbReference type="EMBL" id="CP021361">
    <property type="protein sequence ID" value="ART50774.1"/>
    <property type="molecule type" value="Genomic_DNA"/>
</dbReference>
<keyword evidence="2" id="KW-0808">Transferase</keyword>
<dbReference type="Proteomes" id="UP000194432">
    <property type="component" value="Chromosome 1"/>
</dbReference>
<dbReference type="Gene3D" id="3.40.50.150">
    <property type="entry name" value="Vaccinia Virus protein VP39"/>
    <property type="match status" value="1"/>
</dbReference>
<evidence type="ECO:0000256" key="3">
    <source>
        <dbReference type="SAM" id="Coils"/>
    </source>
</evidence>
<keyword evidence="5" id="KW-1185">Reference proteome</keyword>
<dbReference type="KEGG" id="acin:CBP34_02565"/>
<dbReference type="GO" id="GO:0008168">
    <property type="term" value="F:methyltransferase activity"/>
    <property type="evidence" value="ECO:0007669"/>
    <property type="project" value="UniProtKB-KW"/>
</dbReference>
<dbReference type="InterPro" id="IPR029063">
    <property type="entry name" value="SAM-dependent_MTases_sf"/>
</dbReference>
<evidence type="ECO:0000256" key="1">
    <source>
        <dbReference type="ARBA" id="ARBA00022603"/>
    </source>
</evidence>
<protein>
    <submittedName>
        <fullName evidence="4">Uncharacterized protein</fullName>
    </submittedName>
</protein>
<organism evidence="4 5">
    <name type="scientific">Acidovorax carolinensis</name>
    <dbReference type="NCBI Taxonomy" id="553814"/>
    <lineage>
        <taxon>Bacteria</taxon>
        <taxon>Pseudomonadati</taxon>
        <taxon>Pseudomonadota</taxon>
        <taxon>Betaproteobacteria</taxon>
        <taxon>Burkholderiales</taxon>
        <taxon>Comamonadaceae</taxon>
        <taxon>Acidovorax</taxon>
    </lineage>
</organism>
<dbReference type="PANTHER" id="PTHR40048">
    <property type="entry name" value="RHAMNOSYL O-METHYLTRANSFERASE"/>
    <property type="match status" value="1"/>
</dbReference>
<reference evidence="4 5" key="1">
    <citation type="submission" date="2017-05" db="EMBL/GenBank/DDBJ databases">
        <title>Polyphasic characterization of four soil-derived phenanthrene-degrading Acidovorax strains and proposal of Acidovorax phenanthrenivorans sp. nov.</title>
        <authorList>
            <person name="Singleton D.R."/>
            <person name="Lee J."/>
            <person name="Dickey A.N."/>
            <person name="Stroud A."/>
            <person name="Scholl E.H."/>
            <person name="Wright F.A."/>
            <person name="Aitken M.D."/>
        </authorList>
    </citation>
    <scope>NUCLEOTIDE SEQUENCE [LARGE SCALE GENOMIC DNA]</scope>
    <source>
        <strain evidence="4">NA3</strain>
    </source>
</reference>